<gene>
    <name evidence="1" type="ORF">COU30_02040</name>
</gene>
<dbReference type="Proteomes" id="UP000228528">
    <property type="component" value="Unassembled WGS sequence"/>
</dbReference>
<protein>
    <submittedName>
        <fullName evidence="1">Uncharacterized protein</fullName>
    </submittedName>
</protein>
<dbReference type="EMBL" id="PFBW01000091">
    <property type="protein sequence ID" value="PIR77517.1"/>
    <property type="molecule type" value="Genomic_DNA"/>
</dbReference>
<evidence type="ECO:0000313" key="2">
    <source>
        <dbReference type="Proteomes" id="UP000228528"/>
    </source>
</evidence>
<name>A0A2M6P1E7_9BACT</name>
<reference evidence="2" key="1">
    <citation type="submission" date="2017-09" db="EMBL/GenBank/DDBJ databases">
        <title>Depth-based differentiation of microbial function through sediment-hosted aquifers and enrichment of novel symbionts in the deep terrestrial subsurface.</title>
        <authorList>
            <person name="Probst A.J."/>
            <person name="Ladd B."/>
            <person name="Jarett J.K."/>
            <person name="Geller-Mcgrath D.E."/>
            <person name="Sieber C.M.K."/>
            <person name="Emerson J.B."/>
            <person name="Anantharaman K."/>
            <person name="Thomas B.C."/>
            <person name="Malmstrom R."/>
            <person name="Stieglmeier M."/>
            <person name="Klingl A."/>
            <person name="Woyke T."/>
            <person name="Ryan C.M."/>
            <person name="Banfield J.F."/>
        </authorList>
    </citation>
    <scope>NUCLEOTIDE SEQUENCE [LARGE SCALE GENOMIC DNA]</scope>
</reference>
<proteinExistence type="predicted"/>
<evidence type="ECO:0000313" key="1">
    <source>
        <dbReference type="EMBL" id="PIR77517.1"/>
    </source>
</evidence>
<accession>A0A2M6P1E7</accession>
<sequence length="227" mass="26602">MFSYSLRLFDILLHRDSSGIPQEALREAKTRYAQFLQDDVVTQDVIDEAMIHFGLASWEYWEAEEEFMELYGREKEKELFLSSLSDSLRDTWHQYESQLHGEAVYDHDDAFEGTFSAEEHYALEEAVVLAKEKVIGYVRSLASVEKADEYMQLVIKFRKEKEEILSLLEQLSLMKDQLPDNFDEEIDTFVHYVKQGFAEIEQRPLATVVQGNIDFYRSKLVSLETNK</sequence>
<dbReference type="AlphaFoldDB" id="A0A2M6P1E7"/>
<organism evidence="1 2">
    <name type="scientific">Candidatus Magasanikbacteria bacterium CG10_big_fil_rev_8_21_14_0_10_38_6</name>
    <dbReference type="NCBI Taxonomy" id="1974647"/>
    <lineage>
        <taxon>Bacteria</taxon>
        <taxon>Candidatus Magasanikiibacteriota</taxon>
    </lineage>
</organism>
<comment type="caution">
    <text evidence="1">The sequence shown here is derived from an EMBL/GenBank/DDBJ whole genome shotgun (WGS) entry which is preliminary data.</text>
</comment>